<evidence type="ECO:0000313" key="11">
    <source>
        <dbReference type="Proteomes" id="UP001500975"/>
    </source>
</evidence>
<dbReference type="RefSeq" id="WP_345536449.1">
    <property type="nucleotide sequence ID" value="NZ_BAABGJ010000009.1"/>
</dbReference>
<keyword evidence="2" id="KW-0813">Transport</keyword>
<evidence type="ECO:0000256" key="1">
    <source>
        <dbReference type="ARBA" id="ARBA00004651"/>
    </source>
</evidence>
<evidence type="ECO:0000256" key="3">
    <source>
        <dbReference type="ARBA" id="ARBA00022475"/>
    </source>
</evidence>
<evidence type="ECO:0000256" key="7">
    <source>
        <dbReference type="ARBA" id="ARBA00023136"/>
    </source>
</evidence>
<comment type="similarity">
    <text evidence="8">Belongs to the binding-protein-dependent transport system permease family. LivHM subfamily.</text>
</comment>
<keyword evidence="11" id="KW-1185">Reference proteome</keyword>
<evidence type="ECO:0000256" key="4">
    <source>
        <dbReference type="ARBA" id="ARBA00022692"/>
    </source>
</evidence>
<gene>
    <name evidence="10" type="primary">livH</name>
    <name evidence="10" type="ORF">GCM10023165_11190</name>
</gene>
<keyword evidence="6 9" id="KW-1133">Transmembrane helix</keyword>
<evidence type="ECO:0000256" key="8">
    <source>
        <dbReference type="ARBA" id="ARBA00037998"/>
    </source>
</evidence>
<dbReference type="Pfam" id="PF02653">
    <property type="entry name" value="BPD_transp_2"/>
    <property type="match status" value="1"/>
</dbReference>
<feature type="transmembrane region" description="Helical" evidence="9">
    <location>
        <begin position="257"/>
        <end position="278"/>
    </location>
</feature>
<dbReference type="PANTHER" id="PTHR11795:SF445">
    <property type="entry name" value="AMINO ACID ABC TRANSPORTER PERMEASE PROTEIN"/>
    <property type="match status" value="1"/>
</dbReference>
<evidence type="ECO:0000313" key="10">
    <source>
        <dbReference type="EMBL" id="GAA4334983.1"/>
    </source>
</evidence>
<keyword evidence="4 9" id="KW-0812">Transmembrane</keyword>
<accession>A0ABP8H6U3</accession>
<keyword evidence="5" id="KW-0029">Amino-acid transport</keyword>
<sequence length="283" mass="29083">MILEILFNGIFLGAIYALFAVPMSVIWVTTDVIDVSIGAYAVVAGVIVAAFGLPWGPVIGLAAALALGCVTGSVFLGFHALRLMKDAMPIVLATFAFMLAVESAILVVVGTDNQFVDRMNGNLRLGGAVLSVQGMFNLALSVVLMLALSVVLKRTPAGLRMRACAISSKGASLVGIPVKRTQFLTFVLCAGIAGVGGILAAMSIGMTYASAFTFTTIAFSSAVVLGKRGPLPAFFGGLFVGLAESLSQTYLPSGWAHAVPAALIILILASGRLPSAAFSGARP</sequence>
<dbReference type="InterPro" id="IPR052157">
    <property type="entry name" value="BCAA_transport_permease"/>
</dbReference>
<name>A0ABP8H6U3_9BURK</name>
<organism evidence="10 11">
    <name type="scientific">Variovorax defluvii</name>
    <dbReference type="NCBI Taxonomy" id="913761"/>
    <lineage>
        <taxon>Bacteria</taxon>
        <taxon>Pseudomonadati</taxon>
        <taxon>Pseudomonadota</taxon>
        <taxon>Betaproteobacteria</taxon>
        <taxon>Burkholderiales</taxon>
        <taxon>Comamonadaceae</taxon>
        <taxon>Variovorax</taxon>
    </lineage>
</organism>
<feature type="transmembrane region" description="Helical" evidence="9">
    <location>
        <begin position="6"/>
        <end position="28"/>
    </location>
</feature>
<keyword evidence="7 9" id="KW-0472">Membrane</keyword>
<feature type="transmembrane region" description="Helical" evidence="9">
    <location>
        <begin position="59"/>
        <end position="78"/>
    </location>
</feature>
<evidence type="ECO:0000256" key="6">
    <source>
        <dbReference type="ARBA" id="ARBA00022989"/>
    </source>
</evidence>
<dbReference type="PANTHER" id="PTHR11795">
    <property type="entry name" value="BRANCHED-CHAIN AMINO ACID TRANSPORT SYSTEM PERMEASE PROTEIN LIVH"/>
    <property type="match status" value="1"/>
</dbReference>
<feature type="transmembrane region" description="Helical" evidence="9">
    <location>
        <begin position="90"/>
        <end position="110"/>
    </location>
</feature>
<comment type="subcellular location">
    <subcellularLocation>
        <location evidence="1">Cell membrane</location>
        <topology evidence="1">Multi-pass membrane protein</topology>
    </subcellularLocation>
</comment>
<evidence type="ECO:0000256" key="2">
    <source>
        <dbReference type="ARBA" id="ARBA00022448"/>
    </source>
</evidence>
<dbReference type="InterPro" id="IPR001851">
    <property type="entry name" value="ABC_transp_permease"/>
</dbReference>
<dbReference type="CDD" id="cd06582">
    <property type="entry name" value="TM_PBP1_LivH_like"/>
    <property type="match status" value="1"/>
</dbReference>
<evidence type="ECO:0000256" key="5">
    <source>
        <dbReference type="ARBA" id="ARBA00022970"/>
    </source>
</evidence>
<proteinExistence type="inferred from homology"/>
<feature type="transmembrane region" description="Helical" evidence="9">
    <location>
        <begin position="35"/>
        <end position="53"/>
    </location>
</feature>
<evidence type="ECO:0000256" key="9">
    <source>
        <dbReference type="SAM" id="Phobius"/>
    </source>
</evidence>
<feature type="transmembrane region" description="Helical" evidence="9">
    <location>
        <begin position="130"/>
        <end position="152"/>
    </location>
</feature>
<dbReference type="Proteomes" id="UP001500975">
    <property type="component" value="Unassembled WGS sequence"/>
</dbReference>
<reference evidence="11" key="1">
    <citation type="journal article" date="2019" name="Int. J. Syst. Evol. Microbiol.">
        <title>The Global Catalogue of Microorganisms (GCM) 10K type strain sequencing project: providing services to taxonomists for standard genome sequencing and annotation.</title>
        <authorList>
            <consortium name="The Broad Institute Genomics Platform"/>
            <consortium name="The Broad Institute Genome Sequencing Center for Infectious Disease"/>
            <person name="Wu L."/>
            <person name="Ma J."/>
        </authorList>
    </citation>
    <scope>NUCLEOTIDE SEQUENCE [LARGE SCALE GENOMIC DNA]</scope>
    <source>
        <strain evidence="11">JCM 17804</strain>
    </source>
</reference>
<keyword evidence="3" id="KW-1003">Cell membrane</keyword>
<protein>
    <submittedName>
        <fullName evidence="10">High-affinity branched-chain amino acid ABC transporter permease LivH</fullName>
    </submittedName>
</protein>
<dbReference type="EMBL" id="BAABGJ010000009">
    <property type="protein sequence ID" value="GAA4334983.1"/>
    <property type="molecule type" value="Genomic_DNA"/>
</dbReference>
<feature type="transmembrane region" description="Helical" evidence="9">
    <location>
        <begin position="183"/>
        <end position="202"/>
    </location>
</feature>
<comment type="caution">
    <text evidence="10">The sequence shown here is derived from an EMBL/GenBank/DDBJ whole genome shotgun (WGS) entry which is preliminary data.</text>
</comment>